<dbReference type="InterPro" id="IPR000626">
    <property type="entry name" value="Ubiquitin-like_dom"/>
</dbReference>
<proteinExistence type="predicted"/>
<evidence type="ECO:0000313" key="3">
    <source>
        <dbReference type="Proteomes" id="UP000044841"/>
    </source>
</evidence>
<dbReference type="EMBL" id="CYGV01001418">
    <property type="protein sequence ID" value="CUA74196.1"/>
    <property type="molecule type" value="Genomic_DNA"/>
</dbReference>
<dbReference type="AlphaFoldDB" id="A0A0K6G6T9"/>
<accession>A0A0K6G6T9</accession>
<name>A0A0K6G6T9_9AGAM</name>
<evidence type="ECO:0000259" key="1">
    <source>
        <dbReference type="PROSITE" id="PS50053"/>
    </source>
</evidence>
<dbReference type="SUPFAM" id="SSF54236">
    <property type="entry name" value="Ubiquitin-like"/>
    <property type="match status" value="1"/>
</dbReference>
<dbReference type="SMART" id="SM00213">
    <property type="entry name" value="UBQ"/>
    <property type="match status" value="1"/>
</dbReference>
<dbReference type="Pfam" id="PF00240">
    <property type="entry name" value="ubiquitin"/>
    <property type="match status" value="1"/>
</dbReference>
<evidence type="ECO:0000313" key="2">
    <source>
        <dbReference type="EMBL" id="CUA74196.1"/>
    </source>
</evidence>
<dbReference type="PANTHER" id="PTHR10666">
    <property type="entry name" value="UBIQUITIN"/>
    <property type="match status" value="1"/>
</dbReference>
<dbReference type="Proteomes" id="UP000044841">
    <property type="component" value="Unassembled WGS sequence"/>
</dbReference>
<dbReference type="InterPro" id="IPR050158">
    <property type="entry name" value="Ubiquitin_ubiquitin-like"/>
</dbReference>
<feature type="domain" description="Ubiquitin-like" evidence="1">
    <location>
        <begin position="2"/>
        <end position="73"/>
    </location>
</feature>
<keyword evidence="3" id="KW-1185">Reference proteome</keyword>
<dbReference type="Gene3D" id="3.10.20.90">
    <property type="entry name" value="Phosphatidylinositol 3-kinase Catalytic Subunit, Chain A, domain 1"/>
    <property type="match status" value="1"/>
</dbReference>
<dbReference type="PRINTS" id="PR00348">
    <property type="entry name" value="UBIQUITIN"/>
</dbReference>
<gene>
    <name evidence="2" type="ORF">RSOLAG22IIIB_11033</name>
</gene>
<dbReference type="InterPro" id="IPR019956">
    <property type="entry name" value="Ubiquitin_dom"/>
</dbReference>
<reference evidence="2 3" key="1">
    <citation type="submission" date="2015-07" db="EMBL/GenBank/DDBJ databases">
        <authorList>
            <person name="Noorani M."/>
        </authorList>
    </citation>
    <scope>NUCLEOTIDE SEQUENCE [LARGE SCALE GENOMIC DNA]</scope>
    <source>
        <strain evidence="2">BBA 69670</strain>
    </source>
</reference>
<protein>
    <recommendedName>
        <fullName evidence="1">Ubiquitin-like domain-containing protein</fullName>
    </recommendedName>
</protein>
<organism evidence="2 3">
    <name type="scientific">Rhizoctonia solani</name>
    <dbReference type="NCBI Taxonomy" id="456999"/>
    <lineage>
        <taxon>Eukaryota</taxon>
        <taxon>Fungi</taxon>
        <taxon>Dikarya</taxon>
        <taxon>Basidiomycota</taxon>
        <taxon>Agaricomycotina</taxon>
        <taxon>Agaricomycetes</taxon>
        <taxon>Cantharellales</taxon>
        <taxon>Ceratobasidiaceae</taxon>
        <taxon>Rhizoctonia</taxon>
    </lineage>
</organism>
<dbReference type="PROSITE" id="PS50053">
    <property type="entry name" value="UBIQUITIN_2"/>
    <property type="match status" value="1"/>
</dbReference>
<sequence>MVQITAITLTGKVIPISAELSWKASRLKQEIYNKEGIAVDLQRLICGGKQLDDDRTLQDYNVREGSQVHIVKR</sequence>
<dbReference type="InterPro" id="IPR029071">
    <property type="entry name" value="Ubiquitin-like_domsf"/>
</dbReference>